<evidence type="ECO:0000259" key="2">
    <source>
        <dbReference type="PROSITE" id="PS51898"/>
    </source>
</evidence>
<dbReference type="Proteomes" id="UP000238836">
    <property type="component" value="Unassembled WGS sequence"/>
</dbReference>
<organism evidence="3 4">
    <name type="scientific">Laceyella sediminis</name>
    <dbReference type="NCBI Taxonomy" id="573074"/>
    <lineage>
        <taxon>Bacteria</taxon>
        <taxon>Bacillati</taxon>
        <taxon>Bacillota</taxon>
        <taxon>Bacilli</taxon>
        <taxon>Bacillales</taxon>
        <taxon>Thermoactinomycetaceae</taxon>
        <taxon>Laceyella</taxon>
    </lineage>
</organism>
<keyword evidence="1" id="KW-0233">DNA recombination</keyword>
<dbReference type="PROSITE" id="PS51898">
    <property type="entry name" value="TYR_RECOMBINASE"/>
    <property type="match status" value="1"/>
</dbReference>
<reference evidence="3 4" key="1">
    <citation type="submission" date="2018-03" db="EMBL/GenBank/DDBJ databases">
        <title>Genomic Encyclopedia of Archaeal and Bacterial Type Strains, Phase II (KMG-II): from individual species to whole genera.</title>
        <authorList>
            <person name="Goeker M."/>
        </authorList>
    </citation>
    <scope>NUCLEOTIDE SEQUENCE [LARGE SCALE GENOMIC DNA]</scope>
    <source>
        <strain evidence="3 4">RHA1</strain>
    </source>
</reference>
<evidence type="ECO:0000313" key="4">
    <source>
        <dbReference type="Proteomes" id="UP000238836"/>
    </source>
</evidence>
<dbReference type="SUPFAM" id="SSF56349">
    <property type="entry name" value="DNA breaking-rejoining enzymes"/>
    <property type="match status" value="1"/>
</dbReference>
<dbReference type="CDD" id="cd00397">
    <property type="entry name" value="DNA_BRE_C"/>
    <property type="match status" value="1"/>
</dbReference>
<dbReference type="Pfam" id="PF00589">
    <property type="entry name" value="Phage_integrase"/>
    <property type="match status" value="1"/>
</dbReference>
<evidence type="ECO:0000313" key="3">
    <source>
        <dbReference type="EMBL" id="PRZ16335.1"/>
    </source>
</evidence>
<dbReference type="InterPro" id="IPR011010">
    <property type="entry name" value="DNA_brk_join_enz"/>
</dbReference>
<protein>
    <submittedName>
        <fullName evidence="3">Phage integrase family protein</fullName>
    </submittedName>
</protein>
<dbReference type="EMBL" id="PVTZ01000002">
    <property type="protein sequence ID" value="PRZ16335.1"/>
    <property type="molecule type" value="Genomic_DNA"/>
</dbReference>
<keyword evidence="4" id="KW-1185">Reference proteome</keyword>
<accession>A0ABX5EUS2</accession>
<sequence>MYLILDTGMRISDICNLELQDIDFKTRAFILPAHKNKNRKLRIITLSIHVVKLLLEPVT</sequence>
<feature type="domain" description="Tyr recombinase" evidence="2">
    <location>
        <begin position="1"/>
        <end position="59"/>
    </location>
</feature>
<proteinExistence type="predicted"/>
<comment type="caution">
    <text evidence="3">The sequence shown here is derived from an EMBL/GenBank/DDBJ whole genome shotgun (WGS) entry which is preliminary data.</text>
</comment>
<dbReference type="InterPro" id="IPR013762">
    <property type="entry name" value="Integrase-like_cat_sf"/>
</dbReference>
<dbReference type="Gene3D" id="1.10.443.10">
    <property type="entry name" value="Intergrase catalytic core"/>
    <property type="match status" value="1"/>
</dbReference>
<evidence type="ECO:0000256" key="1">
    <source>
        <dbReference type="ARBA" id="ARBA00023172"/>
    </source>
</evidence>
<gene>
    <name evidence="3" type="ORF">CLV36_10243</name>
</gene>
<name>A0ABX5EUS2_9BACL</name>
<dbReference type="InterPro" id="IPR002104">
    <property type="entry name" value="Integrase_catalytic"/>
</dbReference>